<dbReference type="Proteomes" id="UP000410492">
    <property type="component" value="Unassembled WGS sequence"/>
</dbReference>
<organism evidence="2 3">
    <name type="scientific">Callosobruchus maculatus</name>
    <name type="common">Southern cowpea weevil</name>
    <name type="synonym">Pulse bruchid</name>
    <dbReference type="NCBI Taxonomy" id="64391"/>
    <lineage>
        <taxon>Eukaryota</taxon>
        <taxon>Metazoa</taxon>
        <taxon>Ecdysozoa</taxon>
        <taxon>Arthropoda</taxon>
        <taxon>Hexapoda</taxon>
        <taxon>Insecta</taxon>
        <taxon>Pterygota</taxon>
        <taxon>Neoptera</taxon>
        <taxon>Endopterygota</taxon>
        <taxon>Coleoptera</taxon>
        <taxon>Polyphaga</taxon>
        <taxon>Cucujiformia</taxon>
        <taxon>Chrysomeloidea</taxon>
        <taxon>Chrysomelidae</taxon>
        <taxon>Bruchinae</taxon>
        <taxon>Bruchini</taxon>
        <taxon>Callosobruchus</taxon>
    </lineage>
</organism>
<protein>
    <submittedName>
        <fullName evidence="2">Uncharacterized protein</fullName>
    </submittedName>
</protein>
<dbReference type="EMBL" id="CAACVG010011291">
    <property type="protein sequence ID" value="VEN57757.1"/>
    <property type="molecule type" value="Genomic_DNA"/>
</dbReference>
<accession>A0A653DEH7</accession>
<sequence length="46" mass="4895">MKARPLGSNGPILRSAIDTNTRGAPPIIEPCGIPYKRSDVPSRSFG</sequence>
<keyword evidence="3" id="KW-1185">Reference proteome</keyword>
<feature type="region of interest" description="Disordered" evidence="1">
    <location>
        <begin position="1"/>
        <end position="46"/>
    </location>
</feature>
<reference evidence="2 3" key="1">
    <citation type="submission" date="2019-01" db="EMBL/GenBank/DDBJ databases">
        <authorList>
            <person name="Sayadi A."/>
        </authorList>
    </citation>
    <scope>NUCLEOTIDE SEQUENCE [LARGE SCALE GENOMIC DNA]</scope>
</reference>
<evidence type="ECO:0000313" key="3">
    <source>
        <dbReference type="Proteomes" id="UP000410492"/>
    </source>
</evidence>
<gene>
    <name evidence="2" type="ORF">CALMAC_LOCUS16306</name>
</gene>
<name>A0A653DEH7_CALMS</name>
<dbReference type="AlphaFoldDB" id="A0A653DEH7"/>
<evidence type="ECO:0000256" key="1">
    <source>
        <dbReference type="SAM" id="MobiDB-lite"/>
    </source>
</evidence>
<evidence type="ECO:0000313" key="2">
    <source>
        <dbReference type="EMBL" id="VEN57757.1"/>
    </source>
</evidence>
<proteinExistence type="predicted"/>